<dbReference type="Pfam" id="PF04932">
    <property type="entry name" value="Wzy_C"/>
    <property type="match status" value="1"/>
</dbReference>
<feature type="domain" description="O-antigen ligase-related" evidence="6">
    <location>
        <begin position="246"/>
        <end position="369"/>
    </location>
</feature>
<gene>
    <name evidence="7" type="ORF">A8708_21440</name>
</gene>
<dbReference type="GO" id="GO:0016020">
    <property type="term" value="C:membrane"/>
    <property type="evidence" value="ECO:0007669"/>
    <property type="project" value="UniProtKB-SubCell"/>
</dbReference>
<feature type="transmembrane region" description="Helical" evidence="5">
    <location>
        <begin position="68"/>
        <end position="89"/>
    </location>
</feature>
<reference evidence="7 8" key="1">
    <citation type="submission" date="2016-05" db="EMBL/GenBank/DDBJ databases">
        <title>Paenibacillus sp. 1ZS3-15 nov., isolated from the rhizosphere soil.</title>
        <authorList>
            <person name="Zhang X.X."/>
            <person name="Zhang J."/>
        </authorList>
    </citation>
    <scope>NUCLEOTIDE SEQUENCE [LARGE SCALE GENOMIC DNA]</scope>
    <source>
        <strain evidence="7 8">1ZS3-15</strain>
    </source>
</reference>
<feature type="transmembrane region" description="Helical" evidence="5">
    <location>
        <begin position="180"/>
        <end position="209"/>
    </location>
</feature>
<feature type="transmembrane region" description="Helical" evidence="5">
    <location>
        <begin position="358"/>
        <end position="381"/>
    </location>
</feature>
<feature type="transmembrane region" description="Helical" evidence="5">
    <location>
        <begin position="44"/>
        <end position="62"/>
    </location>
</feature>
<dbReference type="AlphaFoldDB" id="A0A198A8E1"/>
<evidence type="ECO:0000256" key="1">
    <source>
        <dbReference type="ARBA" id="ARBA00004141"/>
    </source>
</evidence>
<keyword evidence="3 5" id="KW-1133">Transmembrane helix</keyword>
<keyword evidence="8" id="KW-1185">Reference proteome</keyword>
<dbReference type="EMBL" id="LYPB01000072">
    <property type="protein sequence ID" value="OAS17341.1"/>
    <property type="molecule type" value="Genomic_DNA"/>
</dbReference>
<dbReference type="Gene3D" id="1.25.40.10">
    <property type="entry name" value="Tetratricopeptide repeat domain"/>
    <property type="match status" value="1"/>
</dbReference>
<dbReference type="PANTHER" id="PTHR37422:SF13">
    <property type="entry name" value="LIPOPOLYSACCHARIDE BIOSYNTHESIS PROTEIN PA4999-RELATED"/>
    <property type="match status" value="1"/>
</dbReference>
<feature type="transmembrane region" description="Helical" evidence="5">
    <location>
        <begin position="12"/>
        <end position="32"/>
    </location>
</feature>
<accession>A0A198A8E1</accession>
<dbReference type="STRING" id="1850517.A8708_21440"/>
<comment type="caution">
    <text evidence="7">The sequence shown here is derived from an EMBL/GenBank/DDBJ whole genome shotgun (WGS) entry which is preliminary data.</text>
</comment>
<feature type="transmembrane region" description="Helical" evidence="5">
    <location>
        <begin position="448"/>
        <end position="468"/>
    </location>
</feature>
<evidence type="ECO:0000313" key="7">
    <source>
        <dbReference type="EMBL" id="OAS17341.1"/>
    </source>
</evidence>
<dbReference type="OrthoDB" id="2663102at2"/>
<evidence type="ECO:0000256" key="3">
    <source>
        <dbReference type="ARBA" id="ARBA00022989"/>
    </source>
</evidence>
<feature type="transmembrane region" description="Helical" evidence="5">
    <location>
        <begin position="120"/>
        <end position="139"/>
    </location>
</feature>
<dbReference type="InterPro" id="IPR011990">
    <property type="entry name" value="TPR-like_helical_dom_sf"/>
</dbReference>
<organism evidence="7 8">
    <name type="scientific">Paenibacillus oryzisoli</name>
    <dbReference type="NCBI Taxonomy" id="1850517"/>
    <lineage>
        <taxon>Bacteria</taxon>
        <taxon>Bacillati</taxon>
        <taxon>Bacillota</taxon>
        <taxon>Bacilli</taxon>
        <taxon>Bacillales</taxon>
        <taxon>Paenibacillaceae</taxon>
        <taxon>Paenibacillus</taxon>
    </lineage>
</organism>
<evidence type="ECO:0000256" key="4">
    <source>
        <dbReference type="ARBA" id="ARBA00023136"/>
    </source>
</evidence>
<dbReference type="PANTHER" id="PTHR37422">
    <property type="entry name" value="TEICHURONIC ACID BIOSYNTHESIS PROTEIN TUAE"/>
    <property type="match status" value="1"/>
</dbReference>
<name>A0A198A8E1_9BACL</name>
<feature type="transmembrane region" description="Helical" evidence="5">
    <location>
        <begin position="393"/>
        <end position="411"/>
    </location>
</feature>
<evidence type="ECO:0000313" key="8">
    <source>
        <dbReference type="Proteomes" id="UP000078454"/>
    </source>
</evidence>
<keyword evidence="2 5" id="KW-0812">Transmembrane</keyword>
<proteinExistence type="predicted"/>
<keyword evidence="4 5" id="KW-0472">Membrane</keyword>
<dbReference type="InterPro" id="IPR007016">
    <property type="entry name" value="O-antigen_ligase-rel_domated"/>
</dbReference>
<sequence>MSPRKKQNISEVTSNWISSFSLILLIVFFSISLFRHGLLFKPEYLLISGCLYVSAGLILFRRKMPFNPVFYLFTVFVFLYFTLTFSAISKQESLATSFRIALVIPLFLIAAQLTQAHRVILIKVFVYLCSVGIIFGVLMDQFREGRFEGPLEYANAWGVLLLTALLLSNMLATLENKTNYIWLSSLLSSGIILTGSRTVLILFVIIVPLQYWAFGKDYRKTIPSVTLAICAGVASAVAYPFSKWVFLGSILVVALLVLYVMPNIRTRTISLTMIPILLLMVGAMLYSNQTSSLKRLFQLTPHASEWTSRIGYYRDAWQMIIDSPMLGYGGGAWNILQYHYQTAAYTVLYLHNHWLETWIETGLIGVLLFTTIVIMFIWRGLSSYLKSDDPTKIWVASCLAVFGCLLIHSTVDFTFEYPLLFGLWVIFGIFSNTSSAELNTANKLKMPLRILFSLALILFSMVSIRLSFSEALSTKAEHTPSYTEAIKLLERSSTLTFVPANQHYNIAYLLLKNYLETTNPAHLTRAAIEIHKAYSMSPLDVHVLFLRCQIQYAQGERAQATLELQKLQQQFPFRADIQAELEKWKHTR</sequence>
<feature type="transmembrane region" description="Helical" evidence="5">
    <location>
        <begin position="268"/>
        <end position="287"/>
    </location>
</feature>
<evidence type="ECO:0000256" key="2">
    <source>
        <dbReference type="ARBA" id="ARBA00022692"/>
    </source>
</evidence>
<dbReference type="InterPro" id="IPR051533">
    <property type="entry name" value="WaaL-like"/>
</dbReference>
<evidence type="ECO:0000259" key="6">
    <source>
        <dbReference type="Pfam" id="PF04932"/>
    </source>
</evidence>
<feature type="transmembrane region" description="Helical" evidence="5">
    <location>
        <begin position="151"/>
        <end position="174"/>
    </location>
</feature>
<comment type="subcellular location">
    <subcellularLocation>
        <location evidence="1">Membrane</location>
        <topology evidence="1">Multi-pass membrane protein</topology>
    </subcellularLocation>
</comment>
<dbReference type="RefSeq" id="WP_068665749.1">
    <property type="nucleotide sequence ID" value="NZ_LYPB01000072.1"/>
</dbReference>
<dbReference type="Proteomes" id="UP000078454">
    <property type="component" value="Unassembled WGS sequence"/>
</dbReference>
<feature type="transmembrane region" description="Helical" evidence="5">
    <location>
        <begin position="221"/>
        <end position="238"/>
    </location>
</feature>
<protein>
    <recommendedName>
        <fullName evidence="6">O-antigen ligase-related domain-containing protein</fullName>
    </recommendedName>
</protein>
<evidence type="ECO:0000256" key="5">
    <source>
        <dbReference type="SAM" id="Phobius"/>
    </source>
</evidence>
<feature type="transmembrane region" description="Helical" evidence="5">
    <location>
        <begin position="244"/>
        <end position="261"/>
    </location>
</feature>